<organism evidence="4 5">
    <name type="scientific">Frankliniella fusca</name>
    <dbReference type="NCBI Taxonomy" id="407009"/>
    <lineage>
        <taxon>Eukaryota</taxon>
        <taxon>Metazoa</taxon>
        <taxon>Ecdysozoa</taxon>
        <taxon>Arthropoda</taxon>
        <taxon>Hexapoda</taxon>
        <taxon>Insecta</taxon>
        <taxon>Pterygota</taxon>
        <taxon>Neoptera</taxon>
        <taxon>Paraneoptera</taxon>
        <taxon>Thysanoptera</taxon>
        <taxon>Terebrantia</taxon>
        <taxon>Thripoidea</taxon>
        <taxon>Thripidae</taxon>
        <taxon>Frankliniella</taxon>
    </lineage>
</organism>
<dbReference type="GO" id="GO:0005615">
    <property type="term" value="C:extracellular space"/>
    <property type="evidence" value="ECO:0007669"/>
    <property type="project" value="TreeGrafter"/>
</dbReference>
<feature type="chain" id="PRO_5042270912" evidence="2">
    <location>
        <begin position="18"/>
        <end position="255"/>
    </location>
</feature>
<evidence type="ECO:0000313" key="5">
    <source>
        <dbReference type="Proteomes" id="UP001219518"/>
    </source>
</evidence>
<comment type="caution">
    <text evidence="4">The sequence shown here is derived from an EMBL/GenBank/DDBJ whole genome shotgun (WGS) entry which is preliminary data.</text>
</comment>
<keyword evidence="2" id="KW-0732">Signal</keyword>
<evidence type="ECO:0000313" key="4">
    <source>
        <dbReference type="EMBL" id="KAK3926091.1"/>
    </source>
</evidence>
<sequence>MSHMLLLLAALAALIAAAPGGPARPQDPQDQQGPQGQQGAAEHGSEYGAEYEDDDEEEDDASEDEYASSGQHGVEQLGDKPARPDQDQGLRRGRHVHVLHHHADGLGQRRQLPEAANKAISAAPHVVFEETTPRGTCPPAPPAPRGDARCRAERCERDSDCAAHGGRGDRLCCSNGCVRTCQRAANPPLVVDWEGETPDVLHPELPWPRPWTRPEPLQYHHGAAEVVVLPGGCSLPPSQYQRIVAFMRRGRLKNW</sequence>
<proteinExistence type="predicted"/>
<dbReference type="Pfam" id="PF00095">
    <property type="entry name" value="WAP"/>
    <property type="match status" value="1"/>
</dbReference>
<protein>
    <submittedName>
        <fullName evidence="4">WAP four-disulfide core domain protein 1</fullName>
    </submittedName>
</protein>
<evidence type="ECO:0000259" key="3">
    <source>
        <dbReference type="PROSITE" id="PS51390"/>
    </source>
</evidence>
<name>A0AAE1LMT8_9NEOP</name>
<feature type="domain" description="WAP" evidence="3">
    <location>
        <begin position="131"/>
        <end position="185"/>
    </location>
</feature>
<dbReference type="InterPro" id="IPR042357">
    <property type="entry name" value="WFDC1"/>
</dbReference>
<dbReference type="EMBL" id="JAHWGI010001243">
    <property type="protein sequence ID" value="KAK3926091.1"/>
    <property type="molecule type" value="Genomic_DNA"/>
</dbReference>
<feature type="signal peptide" evidence="2">
    <location>
        <begin position="1"/>
        <end position="17"/>
    </location>
</feature>
<dbReference type="Proteomes" id="UP001219518">
    <property type="component" value="Unassembled WGS sequence"/>
</dbReference>
<reference evidence="4" key="1">
    <citation type="submission" date="2021-07" db="EMBL/GenBank/DDBJ databases">
        <authorList>
            <person name="Catto M.A."/>
            <person name="Jacobson A."/>
            <person name="Kennedy G."/>
            <person name="Labadie P."/>
            <person name="Hunt B.G."/>
            <person name="Srinivasan R."/>
        </authorList>
    </citation>
    <scope>NUCLEOTIDE SEQUENCE</scope>
    <source>
        <strain evidence="4">PL_HMW_Pooled</strain>
        <tissue evidence="4">Head</tissue>
    </source>
</reference>
<dbReference type="InterPro" id="IPR036645">
    <property type="entry name" value="Elafin-like_sf"/>
</dbReference>
<dbReference type="GO" id="GO:0030414">
    <property type="term" value="F:peptidase inhibitor activity"/>
    <property type="evidence" value="ECO:0007669"/>
    <property type="project" value="InterPro"/>
</dbReference>
<dbReference type="Gene3D" id="4.10.75.10">
    <property type="entry name" value="Elafin-like"/>
    <property type="match status" value="1"/>
</dbReference>
<dbReference type="GO" id="GO:0001558">
    <property type="term" value="P:regulation of cell growth"/>
    <property type="evidence" value="ECO:0007669"/>
    <property type="project" value="TreeGrafter"/>
</dbReference>
<feature type="compositionally biased region" description="Basic and acidic residues" evidence="1">
    <location>
        <begin position="77"/>
        <end position="88"/>
    </location>
</feature>
<dbReference type="PANTHER" id="PTHR14308:SF0">
    <property type="entry name" value="WAP FOUR-DISULFIDE CORE DOMAIN PROTEIN 1"/>
    <property type="match status" value="1"/>
</dbReference>
<keyword evidence="5" id="KW-1185">Reference proteome</keyword>
<evidence type="ECO:0000256" key="1">
    <source>
        <dbReference type="SAM" id="MobiDB-lite"/>
    </source>
</evidence>
<dbReference type="AlphaFoldDB" id="A0AAE1LMT8"/>
<accession>A0AAE1LMT8</accession>
<dbReference type="PROSITE" id="PS51390">
    <property type="entry name" value="WAP"/>
    <property type="match status" value="1"/>
</dbReference>
<dbReference type="PANTHER" id="PTHR14308">
    <property type="entry name" value="WAP FOUR-DISULFIDE CORE DOMAIN PROTEIN 1"/>
    <property type="match status" value="1"/>
</dbReference>
<feature type="compositionally biased region" description="Acidic residues" evidence="1">
    <location>
        <begin position="49"/>
        <end position="66"/>
    </location>
</feature>
<reference evidence="4" key="2">
    <citation type="journal article" date="2023" name="BMC Genomics">
        <title>Pest status, molecular evolution, and epigenetic factors derived from the genome assembly of Frankliniella fusca, a thysanopteran phytovirus vector.</title>
        <authorList>
            <person name="Catto M.A."/>
            <person name="Labadie P.E."/>
            <person name="Jacobson A.L."/>
            <person name="Kennedy G.G."/>
            <person name="Srinivasan R."/>
            <person name="Hunt B.G."/>
        </authorList>
    </citation>
    <scope>NUCLEOTIDE SEQUENCE</scope>
    <source>
        <strain evidence="4">PL_HMW_Pooled</strain>
    </source>
</reference>
<feature type="region of interest" description="Disordered" evidence="1">
    <location>
        <begin position="20"/>
        <end position="88"/>
    </location>
</feature>
<evidence type="ECO:0000256" key="2">
    <source>
        <dbReference type="SAM" id="SignalP"/>
    </source>
</evidence>
<dbReference type="InterPro" id="IPR008197">
    <property type="entry name" value="WAP_dom"/>
</dbReference>
<gene>
    <name evidence="4" type="ORF">KUF71_014340</name>
</gene>
<feature type="compositionally biased region" description="Low complexity" evidence="1">
    <location>
        <begin position="20"/>
        <end position="41"/>
    </location>
</feature>